<evidence type="ECO:0000313" key="4">
    <source>
        <dbReference type="Proteomes" id="UP000054032"/>
    </source>
</evidence>
<feature type="region of interest" description="Disordered" evidence="1">
    <location>
        <begin position="395"/>
        <end position="457"/>
    </location>
</feature>
<feature type="compositionally biased region" description="Pro residues" evidence="1">
    <location>
        <begin position="661"/>
        <end position="671"/>
    </location>
</feature>
<feature type="transmembrane region" description="Helical" evidence="2">
    <location>
        <begin position="100"/>
        <end position="124"/>
    </location>
</feature>
<dbReference type="PANTHER" id="PTHR35184:SF1">
    <property type="entry name" value="INTEGRAL MEMBRANE PROTEIN"/>
    <property type="match status" value="1"/>
</dbReference>
<dbReference type="KEGG" id="bor:COCMIDRAFT_26742"/>
<dbReference type="RefSeq" id="XP_007688471.1">
    <property type="nucleotide sequence ID" value="XM_007690281.1"/>
</dbReference>
<dbReference type="Pfam" id="PF11309">
    <property type="entry name" value="DUF3112"/>
    <property type="match status" value="1"/>
</dbReference>
<dbReference type="EMBL" id="KI963993">
    <property type="protein sequence ID" value="EUC44976.1"/>
    <property type="molecule type" value="Genomic_DNA"/>
</dbReference>
<organism evidence="3 4">
    <name type="scientific">Bipolaris oryzae ATCC 44560</name>
    <dbReference type="NCBI Taxonomy" id="930090"/>
    <lineage>
        <taxon>Eukaryota</taxon>
        <taxon>Fungi</taxon>
        <taxon>Dikarya</taxon>
        <taxon>Ascomycota</taxon>
        <taxon>Pezizomycotina</taxon>
        <taxon>Dothideomycetes</taxon>
        <taxon>Pleosporomycetidae</taxon>
        <taxon>Pleosporales</taxon>
        <taxon>Pleosporineae</taxon>
        <taxon>Pleosporaceae</taxon>
        <taxon>Bipolaris</taxon>
    </lineage>
</organism>
<feature type="transmembrane region" description="Helical" evidence="2">
    <location>
        <begin position="224"/>
        <end position="249"/>
    </location>
</feature>
<keyword evidence="2" id="KW-1133">Transmembrane helix</keyword>
<dbReference type="PANTHER" id="PTHR35184">
    <property type="entry name" value="YALI0C10208P"/>
    <property type="match status" value="1"/>
</dbReference>
<keyword evidence="2" id="KW-0812">Transmembrane</keyword>
<keyword evidence="4" id="KW-1185">Reference proteome</keyword>
<evidence type="ECO:0000256" key="2">
    <source>
        <dbReference type="SAM" id="Phobius"/>
    </source>
</evidence>
<dbReference type="eggNOG" id="ENOG502S0ZE">
    <property type="taxonomic scope" value="Eukaryota"/>
</dbReference>
<reference evidence="3 4" key="1">
    <citation type="journal article" date="2013" name="PLoS Genet.">
        <title>Comparative genome structure, secondary metabolite, and effector coding capacity across Cochliobolus pathogens.</title>
        <authorList>
            <person name="Condon B.J."/>
            <person name="Leng Y."/>
            <person name="Wu D."/>
            <person name="Bushley K.E."/>
            <person name="Ohm R.A."/>
            <person name="Otillar R."/>
            <person name="Martin J."/>
            <person name="Schackwitz W."/>
            <person name="Grimwood J."/>
            <person name="MohdZainudin N."/>
            <person name="Xue C."/>
            <person name="Wang R."/>
            <person name="Manning V.A."/>
            <person name="Dhillon B."/>
            <person name="Tu Z.J."/>
            <person name="Steffenson B.J."/>
            <person name="Salamov A."/>
            <person name="Sun H."/>
            <person name="Lowry S."/>
            <person name="LaButti K."/>
            <person name="Han J."/>
            <person name="Copeland A."/>
            <person name="Lindquist E."/>
            <person name="Barry K."/>
            <person name="Schmutz J."/>
            <person name="Baker S.E."/>
            <person name="Ciuffetti L.M."/>
            <person name="Grigoriev I.V."/>
            <person name="Zhong S."/>
            <person name="Turgeon B.G."/>
        </authorList>
    </citation>
    <scope>NUCLEOTIDE SEQUENCE [LARGE SCALE GENOMIC DNA]</scope>
    <source>
        <strain evidence="3 4">ATCC 44560</strain>
    </source>
</reference>
<feature type="region of interest" description="Disordered" evidence="1">
    <location>
        <begin position="631"/>
        <end position="730"/>
    </location>
</feature>
<feature type="transmembrane region" description="Helical" evidence="2">
    <location>
        <begin position="71"/>
        <end position="94"/>
    </location>
</feature>
<feature type="compositionally biased region" description="Low complexity" evidence="1">
    <location>
        <begin position="672"/>
        <end position="691"/>
    </location>
</feature>
<feature type="compositionally biased region" description="Polar residues" evidence="1">
    <location>
        <begin position="534"/>
        <end position="544"/>
    </location>
</feature>
<dbReference type="OrthoDB" id="3357002at2759"/>
<name>W6ZN21_COCMI</name>
<dbReference type="AlphaFoldDB" id="W6ZN21"/>
<proteinExistence type="predicted"/>
<evidence type="ECO:0000313" key="3">
    <source>
        <dbReference type="EMBL" id="EUC44976.1"/>
    </source>
</evidence>
<evidence type="ECO:0000256" key="1">
    <source>
        <dbReference type="SAM" id="MobiDB-lite"/>
    </source>
</evidence>
<dbReference type="InterPro" id="IPR021460">
    <property type="entry name" value="DUF3112"/>
</dbReference>
<feature type="region of interest" description="Disordered" evidence="1">
    <location>
        <begin position="308"/>
        <end position="338"/>
    </location>
</feature>
<feature type="transmembrane region" description="Helical" evidence="2">
    <location>
        <begin position="39"/>
        <end position="59"/>
    </location>
</feature>
<dbReference type="STRING" id="930090.W6ZN21"/>
<feature type="compositionally biased region" description="Polar residues" evidence="1">
    <location>
        <begin position="404"/>
        <end position="429"/>
    </location>
</feature>
<feature type="transmembrane region" description="Helical" evidence="2">
    <location>
        <begin position="144"/>
        <end position="166"/>
    </location>
</feature>
<gene>
    <name evidence="3" type="ORF">COCMIDRAFT_26742</name>
</gene>
<feature type="compositionally biased region" description="Low complexity" evidence="1">
    <location>
        <begin position="716"/>
        <end position="727"/>
    </location>
</feature>
<accession>W6ZN21</accession>
<dbReference type="HOGENOM" id="CLU_027819_0_0_1"/>
<sequence>MSSQQGAHGPPDSVATGKGPPYAPRDAGLGGSPDILPDVPVAVIFLVFYLVFGVIHIKIFKSNKHRGHKFIFNGAILGLCKIRIITMVLRIAWANYPRDVGLAIAANIFTYVGTIILYMVNWFFAQRIIRAQHPSLGWSTQYRLFHRGGLVLLVFTLLGLIVSQIWKFFTLTHLKQDAFRVLFLVAQTYATTFCFAPAVLVALSLLIPRTEVEKFGAGRLRYNITILVISVCILSVGQVFRCVLAWIPPTLMIDVQRGNVEIPWYLSKASFYCFNFLTEILVVMLFAVVRVDLRFYIPNGANKEGDYSRSRLDFHNDDEKTPVEENCTKEPMIHHNDSNQTLHRYQSSVFEDTQTLADSLRYPHSTLEVDEKTGSWKVKRLSTDSGRDLHGATLASKSALHSGPSKSTLNTTASGSTSSDRNFRSNNSTPPVPELPAEWPLPDAMPPQGTSPVLEHPNMVSHKVVTRKQTFELENHELNNVDVGDAVTDALARLEMNSDRKKAKAPMKPALAHYRTKTPIPAYKPTSAMKSVAETHSNLPQSAKYTAHPPPKEPIRHRASSTPLSSPRYSEDDFLPELPKTHRAARAVSISHQPANLSSSPSLEIISLLNTMSGPQSRIIDASLLREPLTANPTHLERSPILISQTPPRPQHHRHNNHPPSSNPKPNPYTPPNRTIPSSTTNRNNHTNTSHFLRPDRDDASSTSSSTHDRPYTQTSSNYSHEYSPSSIDTAEKAWAQEEFRRFSSEPLAVSSTAGMARAANQLRRV</sequence>
<feature type="region of interest" description="Disordered" evidence="1">
    <location>
        <begin position="530"/>
        <end position="575"/>
    </location>
</feature>
<protein>
    <submittedName>
        <fullName evidence="3">Uncharacterized protein</fullName>
    </submittedName>
</protein>
<dbReference type="Proteomes" id="UP000054032">
    <property type="component" value="Unassembled WGS sequence"/>
</dbReference>
<dbReference type="GeneID" id="19120988"/>
<feature type="compositionally biased region" description="Basic and acidic residues" evidence="1">
    <location>
        <begin position="308"/>
        <end position="337"/>
    </location>
</feature>
<keyword evidence="2" id="KW-0472">Membrane</keyword>
<feature type="transmembrane region" description="Helical" evidence="2">
    <location>
        <begin position="178"/>
        <end position="203"/>
    </location>
</feature>